<name>A0ACB5RFL6_9CLOT</name>
<dbReference type="Proteomes" id="UP001058074">
    <property type="component" value="Unassembled WGS sequence"/>
</dbReference>
<accession>A0ACB5RFL6</accession>
<sequence>MKKVSMLLILFLMAIGVTLTGCTSNNTNDKTNSENKKLAVYSSFYAMYDFAKKIGGDKITITNLVPAGTEPHDWEPSTKDINNLEKADVLIYNGAGMEHWIKKVVGTLENKKLVTVEASQGINLIEGHEEEEEKEKDAEESKYDPHVWMNPQNAKKEMENIKNALVKADESNKKYYEDNYNKYAKQIDELDKEFKDAISNIKNKDIIVAHQAFGYLCKQYGLNQVSIEGLSADSEPDPTRMKEIIKFAEEHKVKTIFFEELVSPKVSETIAKEVGAKTDMLNPLEGLSDKEQAEGKDYFTVMKRNLESLKAALG</sequence>
<dbReference type="EMBL" id="BROD01000001">
    <property type="protein sequence ID" value="GKX67885.1"/>
    <property type="molecule type" value="Genomic_DNA"/>
</dbReference>
<evidence type="ECO:0000313" key="2">
    <source>
        <dbReference type="Proteomes" id="UP001058074"/>
    </source>
</evidence>
<evidence type="ECO:0000313" key="1">
    <source>
        <dbReference type="EMBL" id="GKX67885.1"/>
    </source>
</evidence>
<comment type="caution">
    <text evidence="1">The sequence shown here is derived from an EMBL/GenBank/DDBJ whole genome shotgun (WGS) entry which is preliminary data.</text>
</comment>
<organism evidence="1 2">
    <name type="scientific">Inconstantimicrobium mannanitabidum</name>
    <dbReference type="NCBI Taxonomy" id="1604901"/>
    <lineage>
        <taxon>Bacteria</taxon>
        <taxon>Bacillati</taxon>
        <taxon>Bacillota</taxon>
        <taxon>Clostridia</taxon>
        <taxon>Eubacteriales</taxon>
        <taxon>Clostridiaceae</taxon>
        <taxon>Inconstantimicrobium</taxon>
    </lineage>
</organism>
<keyword evidence="2" id="KW-1185">Reference proteome</keyword>
<gene>
    <name evidence="1" type="ORF">rsdtw13_31430</name>
</gene>
<protein>
    <submittedName>
        <fullName evidence="1">ABC transporter substrate-binding protein</fullName>
    </submittedName>
</protein>
<proteinExistence type="predicted"/>
<reference evidence="1" key="1">
    <citation type="journal article" date="2025" name="Int. J. Syst. Evol. Microbiol.">
        <title>Inconstantimicrobium mannanitabidum sp. nov., a novel member of the family Clostridiaceae isolated from anoxic soil under the treatment of reductive soil disinfestation.</title>
        <authorList>
            <person name="Ueki A."/>
            <person name="Tonouchi A."/>
            <person name="Honma S."/>
            <person name="Kaku N."/>
            <person name="Ueki K."/>
        </authorList>
    </citation>
    <scope>NUCLEOTIDE SEQUENCE</scope>
    <source>
        <strain evidence="1">TW13</strain>
    </source>
</reference>